<dbReference type="InterPro" id="IPR041633">
    <property type="entry name" value="Polbeta"/>
</dbReference>
<keyword evidence="10" id="KW-1185">Reference proteome</keyword>
<dbReference type="CDD" id="cd05403">
    <property type="entry name" value="NT_KNTase_like"/>
    <property type="match status" value="1"/>
</dbReference>
<dbReference type="Pfam" id="PF18765">
    <property type="entry name" value="Polbeta"/>
    <property type="match status" value="1"/>
</dbReference>
<name>A0A1M6JHT5_9BACT</name>
<evidence type="ECO:0000256" key="4">
    <source>
        <dbReference type="ARBA" id="ARBA00022723"/>
    </source>
</evidence>
<dbReference type="InterPro" id="IPR043519">
    <property type="entry name" value="NT_sf"/>
</dbReference>
<dbReference type="RefSeq" id="WP_073170150.1">
    <property type="nucleotide sequence ID" value="NZ_FQZE01000020.1"/>
</dbReference>
<keyword evidence="6" id="KW-0067">ATP-binding</keyword>
<dbReference type="STRING" id="1168035.SAMN05444280_12030"/>
<comment type="cofactor">
    <cofactor evidence="1">
        <name>Mg(2+)</name>
        <dbReference type="ChEBI" id="CHEBI:18420"/>
    </cofactor>
</comment>
<dbReference type="EMBL" id="FQZE01000020">
    <property type="protein sequence ID" value="SHJ46236.1"/>
    <property type="molecule type" value="Genomic_DNA"/>
</dbReference>
<dbReference type="InterPro" id="IPR052038">
    <property type="entry name" value="Type-VII_TA_antitoxin"/>
</dbReference>
<dbReference type="PANTHER" id="PTHR33571:SF12">
    <property type="entry name" value="BSL3053 PROTEIN"/>
    <property type="match status" value="1"/>
</dbReference>
<dbReference type="OrthoDB" id="9793933at2"/>
<evidence type="ECO:0000256" key="6">
    <source>
        <dbReference type="ARBA" id="ARBA00022840"/>
    </source>
</evidence>
<keyword evidence="4" id="KW-0479">Metal-binding</keyword>
<dbReference type="GO" id="GO:0046872">
    <property type="term" value="F:metal ion binding"/>
    <property type="evidence" value="ECO:0007669"/>
    <property type="project" value="UniProtKB-KW"/>
</dbReference>
<dbReference type="GO" id="GO:0016779">
    <property type="term" value="F:nucleotidyltransferase activity"/>
    <property type="evidence" value="ECO:0007669"/>
    <property type="project" value="UniProtKB-KW"/>
</dbReference>
<evidence type="ECO:0000313" key="10">
    <source>
        <dbReference type="Proteomes" id="UP000184050"/>
    </source>
</evidence>
<evidence type="ECO:0000313" key="9">
    <source>
        <dbReference type="EMBL" id="SHJ46236.1"/>
    </source>
</evidence>
<accession>A0A1M6JHT5</accession>
<dbReference type="SUPFAM" id="SSF81301">
    <property type="entry name" value="Nucleotidyltransferase"/>
    <property type="match status" value="1"/>
</dbReference>
<evidence type="ECO:0000256" key="3">
    <source>
        <dbReference type="ARBA" id="ARBA00022695"/>
    </source>
</evidence>
<gene>
    <name evidence="9" type="ORF">SAMN05444280_12030</name>
</gene>
<keyword evidence="5" id="KW-0547">Nucleotide-binding</keyword>
<dbReference type="GO" id="GO:0005524">
    <property type="term" value="F:ATP binding"/>
    <property type="evidence" value="ECO:0007669"/>
    <property type="project" value="UniProtKB-KW"/>
</dbReference>
<feature type="domain" description="Polymerase beta nucleotidyltransferase" evidence="8">
    <location>
        <begin position="11"/>
        <end position="102"/>
    </location>
</feature>
<dbReference type="Gene3D" id="3.30.460.10">
    <property type="entry name" value="Beta Polymerase, domain 2"/>
    <property type="match status" value="1"/>
</dbReference>
<reference evidence="9 10" key="1">
    <citation type="submission" date="2016-11" db="EMBL/GenBank/DDBJ databases">
        <authorList>
            <person name="Jaros S."/>
            <person name="Januszkiewicz K."/>
            <person name="Wedrychowicz H."/>
        </authorList>
    </citation>
    <scope>NUCLEOTIDE SEQUENCE [LARGE SCALE GENOMIC DNA]</scope>
    <source>
        <strain evidence="9 10">DSM 27063</strain>
    </source>
</reference>
<protein>
    <recommendedName>
        <fullName evidence="8">Polymerase beta nucleotidyltransferase domain-containing protein</fullName>
    </recommendedName>
</protein>
<dbReference type="PANTHER" id="PTHR33571">
    <property type="entry name" value="SSL8005 PROTEIN"/>
    <property type="match status" value="1"/>
</dbReference>
<keyword evidence="3" id="KW-0548">Nucleotidyltransferase</keyword>
<dbReference type="AlphaFoldDB" id="A0A1M6JHT5"/>
<evidence type="ECO:0000256" key="7">
    <source>
        <dbReference type="ARBA" id="ARBA00022842"/>
    </source>
</evidence>
<evidence type="ECO:0000256" key="2">
    <source>
        <dbReference type="ARBA" id="ARBA00022679"/>
    </source>
</evidence>
<evidence type="ECO:0000256" key="1">
    <source>
        <dbReference type="ARBA" id="ARBA00001946"/>
    </source>
</evidence>
<evidence type="ECO:0000256" key="5">
    <source>
        <dbReference type="ARBA" id="ARBA00022741"/>
    </source>
</evidence>
<dbReference type="Proteomes" id="UP000184050">
    <property type="component" value="Unassembled WGS sequence"/>
</dbReference>
<organism evidence="9 10">
    <name type="scientific">Tangfeifania diversioriginum</name>
    <dbReference type="NCBI Taxonomy" id="1168035"/>
    <lineage>
        <taxon>Bacteria</taxon>
        <taxon>Pseudomonadati</taxon>
        <taxon>Bacteroidota</taxon>
        <taxon>Bacteroidia</taxon>
        <taxon>Marinilabiliales</taxon>
        <taxon>Prolixibacteraceae</taxon>
        <taxon>Tangfeifania</taxon>
    </lineage>
</organism>
<evidence type="ECO:0000259" key="8">
    <source>
        <dbReference type="Pfam" id="PF18765"/>
    </source>
</evidence>
<keyword evidence="7" id="KW-0460">Magnesium</keyword>
<sequence length="108" mass="12441">MTEIIKNSIRKITSLCEKLKVEKLWIFGSATNSSFSADSDVDFLVSFENLKPEDYAENYFLLAENLEEILGRDVDLVTVNSLSNPYFIQSVEESKTLIYDRHNQEILI</sequence>
<proteinExistence type="predicted"/>
<keyword evidence="2" id="KW-0808">Transferase</keyword>